<sequence>MSVVARQSFKYSIIGYLGFLLGTVSAIFIFPFDMVFYGKLRFVLSATLMLVPFVVFGLSYSNVYFFGKAKEEGKHQNLFSLSLVGVGINFLIFLLGFSAFFYIFSSFQEDSELWDMKRLILPMVLVMSLSAVFNRYISNFKRIVVPNIFENIFPKLANLGAFCLFFFLGTSEKISYGFFLGVFVLGLIGYVLYINKLEKIAPDFSTDFVKKDKLWKEILNYSFYGFLGNLGSFLALNISNYMIGEKLSFEENGIYSTVFSVVQLISIPSMGLYNISAPIISKHFADDTIKELDVYYKKTSLSLFFLGLVLFSCIAVGYPYLTDFMPKSGKLLLEAQPLVWVIGFALLFELATGFNSHIISMSKYYRFNIYVMLFLAVLTTSLNFYFINKTSLGILGISISYAVSLTIFNLTKIAFNYYQFKVSPFTIEMLYSVILATLAISLAIVLPNFSNSFLNLVYKPALVLIIFFVGNHFMRIYPLDKFLTKDFLKSLFKF</sequence>
<feature type="transmembrane region" description="Helical" evidence="6">
    <location>
        <begin position="174"/>
        <end position="193"/>
    </location>
</feature>
<reference evidence="7 8" key="1">
    <citation type="submission" date="2018-02" db="EMBL/GenBank/DDBJ databases">
        <title>Draft genome sequence of bacterial isolates from marine environment.</title>
        <authorList>
            <person name="Singh S.K."/>
            <person name="Hill R."/>
            <person name="Major S."/>
            <person name="Cai H."/>
            <person name="Li Y."/>
        </authorList>
    </citation>
    <scope>NUCLEOTIDE SEQUENCE [LARGE SCALE GENOMIC DNA]</scope>
    <source>
        <strain evidence="7 8">IMET F</strain>
    </source>
</reference>
<dbReference type="InterPro" id="IPR002797">
    <property type="entry name" value="Polysacc_synth"/>
</dbReference>
<accession>A0A2S7I7P0</accession>
<organism evidence="7 8">
    <name type="scientific">Cloacibacterium normanense</name>
    <dbReference type="NCBI Taxonomy" id="237258"/>
    <lineage>
        <taxon>Bacteria</taxon>
        <taxon>Pseudomonadati</taxon>
        <taxon>Bacteroidota</taxon>
        <taxon>Flavobacteriia</taxon>
        <taxon>Flavobacteriales</taxon>
        <taxon>Weeksellaceae</taxon>
    </lineage>
</organism>
<evidence type="ECO:0000256" key="1">
    <source>
        <dbReference type="ARBA" id="ARBA00004651"/>
    </source>
</evidence>
<feature type="transmembrane region" description="Helical" evidence="6">
    <location>
        <begin position="42"/>
        <end position="66"/>
    </location>
</feature>
<comment type="caution">
    <text evidence="7">The sequence shown here is derived from an EMBL/GenBank/DDBJ whole genome shotgun (WGS) entry which is preliminary data.</text>
</comment>
<feature type="transmembrane region" description="Helical" evidence="6">
    <location>
        <begin position="456"/>
        <end position="474"/>
    </location>
</feature>
<evidence type="ECO:0000313" key="7">
    <source>
        <dbReference type="EMBL" id="PPZ92573.1"/>
    </source>
</evidence>
<evidence type="ECO:0000313" key="8">
    <source>
        <dbReference type="Proteomes" id="UP000238565"/>
    </source>
</evidence>
<name>A0A2S7I7P0_9FLAO</name>
<evidence type="ECO:0000256" key="6">
    <source>
        <dbReference type="SAM" id="Phobius"/>
    </source>
</evidence>
<feature type="transmembrane region" description="Helical" evidence="6">
    <location>
        <begin position="430"/>
        <end position="450"/>
    </location>
</feature>
<evidence type="ECO:0000256" key="5">
    <source>
        <dbReference type="ARBA" id="ARBA00023136"/>
    </source>
</evidence>
<evidence type="ECO:0000256" key="2">
    <source>
        <dbReference type="ARBA" id="ARBA00022475"/>
    </source>
</evidence>
<feature type="transmembrane region" description="Helical" evidence="6">
    <location>
        <begin position="149"/>
        <end position="168"/>
    </location>
</feature>
<gene>
    <name evidence="7" type="ORF">C3729_00725</name>
</gene>
<proteinExistence type="predicted"/>
<feature type="transmembrane region" description="Helical" evidence="6">
    <location>
        <begin position="301"/>
        <end position="318"/>
    </location>
</feature>
<feature type="transmembrane region" description="Helical" evidence="6">
    <location>
        <begin position="338"/>
        <end position="355"/>
    </location>
</feature>
<dbReference type="EMBL" id="PTPZ01000001">
    <property type="protein sequence ID" value="PPZ92573.1"/>
    <property type="molecule type" value="Genomic_DNA"/>
</dbReference>
<dbReference type="PANTHER" id="PTHR30250">
    <property type="entry name" value="PST FAMILY PREDICTED COLANIC ACID TRANSPORTER"/>
    <property type="match status" value="1"/>
</dbReference>
<feature type="transmembrane region" description="Helical" evidence="6">
    <location>
        <begin position="78"/>
        <end position="104"/>
    </location>
</feature>
<feature type="transmembrane region" description="Helical" evidence="6">
    <location>
        <begin position="258"/>
        <end position="280"/>
    </location>
</feature>
<feature type="transmembrane region" description="Helical" evidence="6">
    <location>
        <begin position="12"/>
        <end position="30"/>
    </location>
</feature>
<protein>
    <submittedName>
        <fullName evidence="7">Polysaccharide biosynthesis protein</fullName>
    </submittedName>
</protein>
<keyword evidence="4 6" id="KW-1133">Transmembrane helix</keyword>
<keyword evidence="2" id="KW-1003">Cell membrane</keyword>
<dbReference type="Proteomes" id="UP000238565">
    <property type="component" value="Unassembled WGS sequence"/>
</dbReference>
<feature type="transmembrane region" description="Helical" evidence="6">
    <location>
        <begin position="119"/>
        <end position="137"/>
    </location>
</feature>
<evidence type="ECO:0000256" key="4">
    <source>
        <dbReference type="ARBA" id="ARBA00022989"/>
    </source>
</evidence>
<dbReference type="GO" id="GO:0005886">
    <property type="term" value="C:plasma membrane"/>
    <property type="evidence" value="ECO:0007669"/>
    <property type="project" value="UniProtKB-SubCell"/>
</dbReference>
<dbReference type="InterPro" id="IPR050833">
    <property type="entry name" value="Poly_Biosynth_Transport"/>
</dbReference>
<feature type="transmembrane region" description="Helical" evidence="6">
    <location>
        <begin position="393"/>
        <end position="418"/>
    </location>
</feature>
<keyword evidence="5 6" id="KW-0472">Membrane</keyword>
<dbReference type="Pfam" id="PF01943">
    <property type="entry name" value="Polysacc_synt"/>
    <property type="match status" value="1"/>
</dbReference>
<dbReference type="PANTHER" id="PTHR30250:SF11">
    <property type="entry name" value="O-ANTIGEN TRANSPORTER-RELATED"/>
    <property type="match status" value="1"/>
</dbReference>
<dbReference type="RefSeq" id="WP_104792386.1">
    <property type="nucleotide sequence ID" value="NZ_PTPZ01000001.1"/>
</dbReference>
<feature type="transmembrane region" description="Helical" evidence="6">
    <location>
        <begin position="367"/>
        <end position="387"/>
    </location>
</feature>
<comment type="subcellular location">
    <subcellularLocation>
        <location evidence="1">Cell membrane</location>
        <topology evidence="1">Multi-pass membrane protein</topology>
    </subcellularLocation>
</comment>
<feature type="transmembrane region" description="Helical" evidence="6">
    <location>
        <begin position="218"/>
        <end position="238"/>
    </location>
</feature>
<keyword evidence="3 6" id="KW-0812">Transmembrane</keyword>
<evidence type="ECO:0000256" key="3">
    <source>
        <dbReference type="ARBA" id="ARBA00022692"/>
    </source>
</evidence>
<dbReference type="AlphaFoldDB" id="A0A2S7I7P0"/>